<accession>A0A9W6XKK9</accession>
<dbReference type="EMBL" id="BSXT01001254">
    <property type="protein sequence ID" value="GMF40543.1"/>
    <property type="molecule type" value="Genomic_DNA"/>
</dbReference>
<proteinExistence type="predicted"/>
<reference evidence="1" key="1">
    <citation type="submission" date="2023-04" db="EMBL/GenBank/DDBJ databases">
        <title>Phytophthora fragariaefolia NBRC 109709.</title>
        <authorList>
            <person name="Ichikawa N."/>
            <person name="Sato H."/>
            <person name="Tonouchi N."/>
        </authorList>
    </citation>
    <scope>NUCLEOTIDE SEQUENCE</scope>
    <source>
        <strain evidence="1">NBRC 109709</strain>
    </source>
</reference>
<dbReference type="Proteomes" id="UP001165121">
    <property type="component" value="Unassembled WGS sequence"/>
</dbReference>
<sequence length="149" mass="16407">MEIDDYYDGEIHDAAGDGEIDAANDGEEIGAAGADHHVAALAQQFLLQTLVLAREHAVLQYQQEGQPRVQNAALMAVQASTETSVRLLTDQQRDIAVKLGEALTATQASLREQLQQLQRVQDERGQQIESYVSDRLAKALQDVQKETHD</sequence>
<protein>
    <submittedName>
        <fullName evidence="1">Unnamed protein product</fullName>
    </submittedName>
</protein>
<name>A0A9W6XKK9_9STRA</name>
<gene>
    <name evidence="1" type="ORF">Pfra01_001247700</name>
</gene>
<dbReference type="OrthoDB" id="129607at2759"/>
<evidence type="ECO:0000313" key="1">
    <source>
        <dbReference type="EMBL" id="GMF40543.1"/>
    </source>
</evidence>
<comment type="caution">
    <text evidence="1">The sequence shown here is derived from an EMBL/GenBank/DDBJ whole genome shotgun (WGS) entry which is preliminary data.</text>
</comment>
<organism evidence="1 2">
    <name type="scientific">Phytophthora fragariaefolia</name>
    <dbReference type="NCBI Taxonomy" id="1490495"/>
    <lineage>
        <taxon>Eukaryota</taxon>
        <taxon>Sar</taxon>
        <taxon>Stramenopiles</taxon>
        <taxon>Oomycota</taxon>
        <taxon>Peronosporomycetes</taxon>
        <taxon>Peronosporales</taxon>
        <taxon>Peronosporaceae</taxon>
        <taxon>Phytophthora</taxon>
    </lineage>
</organism>
<evidence type="ECO:0000313" key="2">
    <source>
        <dbReference type="Proteomes" id="UP001165121"/>
    </source>
</evidence>
<keyword evidence="2" id="KW-1185">Reference proteome</keyword>
<dbReference type="AlphaFoldDB" id="A0A9W6XKK9"/>